<dbReference type="EMBL" id="CAMXCT010005036">
    <property type="protein sequence ID" value="CAI4011190.1"/>
    <property type="molecule type" value="Genomic_DNA"/>
</dbReference>
<evidence type="ECO:0000313" key="4">
    <source>
        <dbReference type="EMBL" id="CAI4011190.1"/>
    </source>
</evidence>
<dbReference type="Proteomes" id="UP001152797">
    <property type="component" value="Unassembled WGS sequence"/>
</dbReference>
<dbReference type="EMBL" id="CAMXCT030005036">
    <property type="protein sequence ID" value="CAL4798502.1"/>
    <property type="molecule type" value="Genomic_DNA"/>
</dbReference>
<feature type="region of interest" description="Disordered" evidence="2">
    <location>
        <begin position="182"/>
        <end position="212"/>
    </location>
</feature>
<dbReference type="EMBL" id="CAMXCT020005036">
    <property type="protein sequence ID" value="CAL1164565.1"/>
    <property type="molecule type" value="Genomic_DNA"/>
</dbReference>
<evidence type="ECO:0000256" key="2">
    <source>
        <dbReference type="SAM" id="MobiDB-lite"/>
    </source>
</evidence>
<dbReference type="PROSITE" id="PS50076">
    <property type="entry name" value="DNAJ_2"/>
    <property type="match status" value="1"/>
</dbReference>
<dbReference type="PRINTS" id="PR00625">
    <property type="entry name" value="JDOMAIN"/>
</dbReference>
<dbReference type="AlphaFoldDB" id="A0A9P1DK81"/>
<dbReference type="Pfam" id="PF00226">
    <property type="entry name" value="DnaJ"/>
    <property type="match status" value="1"/>
</dbReference>
<dbReference type="CDD" id="cd06257">
    <property type="entry name" value="DnaJ"/>
    <property type="match status" value="1"/>
</dbReference>
<dbReference type="PANTHER" id="PTHR44360:SF1">
    <property type="entry name" value="DNAJ HOMOLOG SUBFAMILY B MEMBER 9"/>
    <property type="match status" value="1"/>
</dbReference>
<evidence type="ECO:0000313" key="5">
    <source>
        <dbReference type="EMBL" id="CAL1164565.1"/>
    </source>
</evidence>
<evidence type="ECO:0000313" key="6">
    <source>
        <dbReference type="EMBL" id="CAL4798502.1"/>
    </source>
</evidence>
<dbReference type="Gene3D" id="1.10.287.110">
    <property type="entry name" value="DnaJ domain"/>
    <property type="match status" value="1"/>
</dbReference>
<keyword evidence="7" id="KW-1185">Reference proteome</keyword>
<accession>A0A9P1DK81</accession>
<evidence type="ECO:0000256" key="1">
    <source>
        <dbReference type="ARBA" id="ARBA00023186"/>
    </source>
</evidence>
<dbReference type="InterPro" id="IPR036869">
    <property type="entry name" value="J_dom_sf"/>
</dbReference>
<feature type="domain" description="J" evidence="3">
    <location>
        <begin position="57"/>
        <end position="119"/>
    </location>
</feature>
<sequence length="212" mass="23890">METGNVENQLAEGRLEKVFEFLDCIEDYHPSHLVAWLQSRLVTIEESAVPVTRPFQDHYAKLEVAPDADIASIRRAFRKLALVTHPDKPSGDRQRFQEVSHAYEVLADPIQREAYDHERLRRAAVVEEATLRTLKLRLRPTREVANDFGKDLERLRARAHEALWSAVDSLQTMTGLITVQFAPSGDPQESPESVDWKPAGNGPAGPQGADFL</sequence>
<dbReference type="InterPro" id="IPR018253">
    <property type="entry name" value="DnaJ_domain_CS"/>
</dbReference>
<dbReference type="InterPro" id="IPR001623">
    <property type="entry name" value="DnaJ_domain"/>
</dbReference>
<dbReference type="GO" id="GO:0036503">
    <property type="term" value="P:ERAD pathway"/>
    <property type="evidence" value="ECO:0007669"/>
    <property type="project" value="TreeGrafter"/>
</dbReference>
<dbReference type="SMART" id="SM00271">
    <property type="entry name" value="DnaJ"/>
    <property type="match status" value="1"/>
</dbReference>
<dbReference type="GO" id="GO:0051787">
    <property type="term" value="F:misfolded protein binding"/>
    <property type="evidence" value="ECO:0007669"/>
    <property type="project" value="TreeGrafter"/>
</dbReference>
<feature type="compositionally biased region" description="Low complexity" evidence="2">
    <location>
        <begin position="198"/>
        <end position="212"/>
    </location>
</feature>
<reference evidence="4" key="1">
    <citation type="submission" date="2022-10" db="EMBL/GenBank/DDBJ databases">
        <authorList>
            <person name="Chen Y."/>
            <person name="Dougan E. K."/>
            <person name="Chan C."/>
            <person name="Rhodes N."/>
            <person name="Thang M."/>
        </authorList>
    </citation>
    <scope>NUCLEOTIDE SEQUENCE</scope>
</reference>
<evidence type="ECO:0000313" key="7">
    <source>
        <dbReference type="Proteomes" id="UP001152797"/>
    </source>
</evidence>
<organism evidence="4">
    <name type="scientific">Cladocopium goreaui</name>
    <dbReference type="NCBI Taxonomy" id="2562237"/>
    <lineage>
        <taxon>Eukaryota</taxon>
        <taxon>Sar</taxon>
        <taxon>Alveolata</taxon>
        <taxon>Dinophyceae</taxon>
        <taxon>Suessiales</taxon>
        <taxon>Symbiodiniaceae</taxon>
        <taxon>Cladocopium</taxon>
    </lineage>
</organism>
<dbReference type="GO" id="GO:0051087">
    <property type="term" value="F:protein-folding chaperone binding"/>
    <property type="evidence" value="ECO:0007669"/>
    <property type="project" value="TreeGrafter"/>
</dbReference>
<dbReference type="SUPFAM" id="SSF46565">
    <property type="entry name" value="Chaperone J-domain"/>
    <property type="match status" value="1"/>
</dbReference>
<dbReference type="PANTHER" id="PTHR44360">
    <property type="entry name" value="DNAJ HOMOLOG SUBFAMILY B MEMBER 9"/>
    <property type="match status" value="1"/>
</dbReference>
<protein>
    <submittedName>
        <fullName evidence="6">Metal-nicotianamine transporter YSL6</fullName>
    </submittedName>
</protein>
<name>A0A9P1DK81_9DINO</name>
<proteinExistence type="predicted"/>
<gene>
    <name evidence="4" type="ORF">C1SCF055_LOCUS36373</name>
</gene>
<dbReference type="PROSITE" id="PS00636">
    <property type="entry name" value="DNAJ_1"/>
    <property type="match status" value="1"/>
</dbReference>
<reference evidence="5" key="2">
    <citation type="submission" date="2024-04" db="EMBL/GenBank/DDBJ databases">
        <authorList>
            <person name="Chen Y."/>
            <person name="Shah S."/>
            <person name="Dougan E. K."/>
            <person name="Thang M."/>
            <person name="Chan C."/>
        </authorList>
    </citation>
    <scope>NUCLEOTIDE SEQUENCE [LARGE SCALE GENOMIC DNA]</scope>
</reference>
<dbReference type="InterPro" id="IPR051948">
    <property type="entry name" value="Hsp70_co-chaperone_J-domain"/>
</dbReference>
<evidence type="ECO:0000259" key="3">
    <source>
        <dbReference type="PROSITE" id="PS50076"/>
    </source>
</evidence>
<dbReference type="GO" id="GO:0005783">
    <property type="term" value="C:endoplasmic reticulum"/>
    <property type="evidence" value="ECO:0007669"/>
    <property type="project" value="TreeGrafter"/>
</dbReference>
<keyword evidence="1" id="KW-0143">Chaperone</keyword>
<comment type="caution">
    <text evidence="4">The sequence shown here is derived from an EMBL/GenBank/DDBJ whole genome shotgun (WGS) entry which is preliminary data.</text>
</comment>
<dbReference type="OrthoDB" id="300576at2759"/>